<dbReference type="EnsemblMetazoa" id="G2175.1">
    <property type="protein sequence ID" value="G2175.1:cds"/>
    <property type="gene ID" value="G2175"/>
</dbReference>
<keyword evidence="2" id="KW-1185">Reference proteome</keyword>
<dbReference type="GO" id="GO:0032543">
    <property type="term" value="P:mitochondrial translation"/>
    <property type="evidence" value="ECO:0007669"/>
    <property type="project" value="InterPro"/>
</dbReference>
<proteinExistence type="predicted"/>
<sequence length="136" mass="15523">MPTLTHILFRRPSSFQKRGQLPRAPKARIAGVPVLRNKIGVKNITDFEGHCNEAMQNMLSCLKKAAFDDKACVAEILSYNSCMERAIERERVKKTTKFDIDQNKTEGDRIRYPPPVINKVMARSPVAKFKSFKDVK</sequence>
<dbReference type="EnsemblMetazoa" id="G2175.2">
    <property type="protein sequence ID" value="G2175.2:cds"/>
    <property type="gene ID" value="G2175"/>
</dbReference>
<protein>
    <recommendedName>
        <fullName evidence="3">Coiled-coil-helix-coiled-coil-helix domain-containing protein 1</fullName>
    </recommendedName>
</protein>
<dbReference type="PROSITE" id="PS51808">
    <property type="entry name" value="CHCH"/>
    <property type="match status" value="1"/>
</dbReference>
<dbReference type="PANTHER" id="PTHR31278:SF2">
    <property type="entry name" value="SMALL RIBOSOMAL SUBUNIT PROTEIN MS37"/>
    <property type="match status" value="1"/>
</dbReference>
<dbReference type="GO" id="GO:0003723">
    <property type="term" value="F:RNA binding"/>
    <property type="evidence" value="ECO:0007669"/>
    <property type="project" value="TreeGrafter"/>
</dbReference>
<accession>A0A8W8K5J4</accession>
<dbReference type="PANTHER" id="PTHR31278">
    <property type="entry name" value="CHCHD1"/>
    <property type="match status" value="1"/>
</dbReference>
<organism evidence="1 2">
    <name type="scientific">Magallana gigas</name>
    <name type="common">Pacific oyster</name>
    <name type="synonym">Crassostrea gigas</name>
    <dbReference type="NCBI Taxonomy" id="29159"/>
    <lineage>
        <taxon>Eukaryota</taxon>
        <taxon>Metazoa</taxon>
        <taxon>Spiralia</taxon>
        <taxon>Lophotrochozoa</taxon>
        <taxon>Mollusca</taxon>
        <taxon>Bivalvia</taxon>
        <taxon>Autobranchia</taxon>
        <taxon>Pteriomorphia</taxon>
        <taxon>Ostreida</taxon>
        <taxon>Ostreoidea</taxon>
        <taxon>Ostreidae</taxon>
        <taxon>Magallana</taxon>
    </lineage>
</organism>
<evidence type="ECO:0000313" key="1">
    <source>
        <dbReference type="EnsemblMetazoa" id="G2175.1:cds"/>
    </source>
</evidence>
<evidence type="ECO:0008006" key="3">
    <source>
        <dbReference type="Google" id="ProtNLM"/>
    </source>
</evidence>
<dbReference type="InterPro" id="IPR009069">
    <property type="entry name" value="Cys_alpha_HP_mot_SF"/>
</dbReference>
<dbReference type="OrthoDB" id="6132100at2759"/>
<evidence type="ECO:0000313" key="2">
    <source>
        <dbReference type="Proteomes" id="UP000005408"/>
    </source>
</evidence>
<dbReference type="Proteomes" id="UP000005408">
    <property type="component" value="Unassembled WGS sequence"/>
</dbReference>
<dbReference type="OMA" id="NCNEQMQ"/>
<dbReference type="GO" id="GO:0005654">
    <property type="term" value="C:nucleoplasm"/>
    <property type="evidence" value="ECO:0007669"/>
    <property type="project" value="TreeGrafter"/>
</dbReference>
<dbReference type="AlphaFoldDB" id="A0A8W8K5J4"/>
<dbReference type="SUPFAM" id="SSF47072">
    <property type="entry name" value="Cysteine alpha-hairpin motif"/>
    <property type="match status" value="1"/>
</dbReference>
<dbReference type="InterPro" id="IPR033620">
    <property type="entry name" value="Ribosomal_mS37_met"/>
</dbReference>
<name>A0A8W8K5J4_MAGGI</name>
<dbReference type="EnsemblMetazoa" id="G2175.3">
    <property type="protein sequence ID" value="G2175.3:cds"/>
    <property type="gene ID" value="G2175"/>
</dbReference>
<reference evidence="1" key="1">
    <citation type="submission" date="2022-08" db="UniProtKB">
        <authorList>
            <consortium name="EnsemblMetazoa"/>
        </authorList>
    </citation>
    <scope>IDENTIFICATION</scope>
    <source>
        <strain evidence="1">05x7-T-G4-1.051#20</strain>
    </source>
</reference>
<dbReference type="GO" id="GO:0005761">
    <property type="term" value="C:mitochondrial ribosome"/>
    <property type="evidence" value="ECO:0007669"/>
    <property type="project" value="InterPro"/>
</dbReference>